<feature type="compositionally biased region" description="Basic and acidic residues" evidence="4">
    <location>
        <begin position="403"/>
        <end position="412"/>
    </location>
</feature>
<evidence type="ECO:0000256" key="4">
    <source>
        <dbReference type="SAM" id="MobiDB-lite"/>
    </source>
</evidence>
<gene>
    <name evidence="5" type="ORF">RN001_012142</name>
</gene>
<feature type="region of interest" description="Disordered" evidence="4">
    <location>
        <begin position="533"/>
        <end position="552"/>
    </location>
</feature>
<organism evidence="5 6">
    <name type="scientific">Aquatica leii</name>
    <dbReference type="NCBI Taxonomy" id="1421715"/>
    <lineage>
        <taxon>Eukaryota</taxon>
        <taxon>Metazoa</taxon>
        <taxon>Ecdysozoa</taxon>
        <taxon>Arthropoda</taxon>
        <taxon>Hexapoda</taxon>
        <taxon>Insecta</taxon>
        <taxon>Pterygota</taxon>
        <taxon>Neoptera</taxon>
        <taxon>Endopterygota</taxon>
        <taxon>Coleoptera</taxon>
        <taxon>Polyphaga</taxon>
        <taxon>Elateriformia</taxon>
        <taxon>Elateroidea</taxon>
        <taxon>Lampyridae</taxon>
        <taxon>Luciolinae</taxon>
        <taxon>Aquatica</taxon>
    </lineage>
</organism>
<evidence type="ECO:0000256" key="1">
    <source>
        <dbReference type="ARBA" id="ARBA00009019"/>
    </source>
</evidence>
<dbReference type="PANTHER" id="PTHR19232:SF7">
    <property type="entry name" value="CENTROCORTIN, ISOFORM A"/>
    <property type="match status" value="1"/>
</dbReference>
<feature type="compositionally biased region" description="Basic and acidic residues" evidence="4">
    <location>
        <begin position="723"/>
        <end position="736"/>
    </location>
</feature>
<comment type="caution">
    <text evidence="5">The sequence shown here is derived from an EMBL/GenBank/DDBJ whole genome shotgun (WGS) entry which is preliminary data.</text>
</comment>
<feature type="region of interest" description="Disordered" evidence="4">
    <location>
        <begin position="720"/>
        <end position="742"/>
    </location>
</feature>
<keyword evidence="6" id="KW-1185">Reference proteome</keyword>
<evidence type="ECO:0000256" key="2">
    <source>
        <dbReference type="ARBA" id="ARBA00023054"/>
    </source>
</evidence>
<dbReference type="InterPro" id="IPR026079">
    <property type="entry name" value="CDR2"/>
</dbReference>
<keyword evidence="2 3" id="KW-0175">Coiled coil</keyword>
<dbReference type="AlphaFoldDB" id="A0AAN7Q1C2"/>
<protein>
    <recommendedName>
        <fullName evidence="7">Cerebellar degeneration-related protein 2-like</fullName>
    </recommendedName>
</protein>
<evidence type="ECO:0000256" key="3">
    <source>
        <dbReference type="SAM" id="Coils"/>
    </source>
</evidence>
<evidence type="ECO:0000313" key="5">
    <source>
        <dbReference type="EMBL" id="KAK4875720.1"/>
    </source>
</evidence>
<evidence type="ECO:0000313" key="6">
    <source>
        <dbReference type="Proteomes" id="UP001353858"/>
    </source>
</evidence>
<sequence length="742" mass="84734">MSEKDADSLQNFGTFWDYSIELECLQGTQDLQLAAELGKTLLERNKELETCIKQHQNVIDDQTQEIEYLRKQTVALREVNDSRLRIYEQLEVSIQDLERANHRLALESSSDKKHLKNLTANIESLELKCEELQGTIDDLNLQLDSYKRRALKTPEPIVVTKVVNLRRVEYDRTDSFNLSQPPKNAEEKLNKNVEKPVENSQKPIEENTNIPVKLDKEDDTEDIKEQLTQLLAQLRENQTLLTREQRRSTELEEHLATMVQQNQSLEKQLLHIHLKDEEAKSVHEELMTLEEVRQGQLCSRCLRTIDSPRTGDNMSCVGDEADDDDASMLEALMNNSTHRSSFSMDIQDVSNKSPRQASNLYRDLIEKYEALLEVQRTQSLRNQKSNHLSLQEEMQMSGTFNHIKDTDEESGHGDSLQPEQQSKKRHKSVSRTPTDFSEAETSSSGFSDETSNKATQTDDRPGSFLCTIADGEDCKFSIYDDASPVDSRFRNRPEYRELFSEIFTVLKKAAENKDDGEELPLLDDLTITKKVPSVPPATPAQEELPDFSDDTQSVLSSTMSETSTNQIDTTTVIENIENKTPASAPININQKDEPVLTPYIRQPLEYLQVSVNVRKRSSSRRKKQLAERSGSPATPILGSPKITYTNRQSSARRRRDIKAPLTDINSSWGGNTLHFFSRNSASPTPSLNSSRNYENNFEYKPSTASQDLFKLKRLDLSYAEVLRNADNKKRDREAAARQRRKP</sequence>
<evidence type="ECO:0008006" key="7">
    <source>
        <dbReference type="Google" id="ProtNLM"/>
    </source>
</evidence>
<dbReference type="EMBL" id="JARPUR010000005">
    <property type="protein sequence ID" value="KAK4875720.1"/>
    <property type="molecule type" value="Genomic_DNA"/>
</dbReference>
<accession>A0AAN7Q1C2</accession>
<comment type="similarity">
    <text evidence="1">Belongs to the CDR2 family.</text>
</comment>
<dbReference type="Proteomes" id="UP001353858">
    <property type="component" value="Unassembled WGS sequence"/>
</dbReference>
<feature type="region of interest" description="Disordered" evidence="4">
    <location>
        <begin position="403"/>
        <end position="464"/>
    </location>
</feature>
<reference evidence="6" key="1">
    <citation type="submission" date="2023-01" db="EMBL/GenBank/DDBJ databases">
        <title>Key to firefly adult light organ development and bioluminescence: homeobox transcription factors regulate luciferase expression and transportation to peroxisome.</title>
        <authorList>
            <person name="Fu X."/>
        </authorList>
    </citation>
    <scope>NUCLEOTIDE SEQUENCE [LARGE SCALE GENOMIC DNA]</scope>
</reference>
<feature type="coiled-coil region" evidence="3">
    <location>
        <begin position="45"/>
        <end position="149"/>
    </location>
</feature>
<dbReference type="PANTHER" id="PTHR19232">
    <property type="entry name" value="CENTROCORTIN FAMILY MEMBER"/>
    <property type="match status" value="1"/>
</dbReference>
<feature type="compositionally biased region" description="Polar residues" evidence="4">
    <location>
        <begin position="430"/>
        <end position="455"/>
    </location>
</feature>
<feature type="region of interest" description="Disordered" evidence="4">
    <location>
        <begin position="615"/>
        <end position="641"/>
    </location>
</feature>
<name>A0AAN7Q1C2_9COLE</name>
<proteinExistence type="inferred from homology"/>
<feature type="coiled-coil region" evidence="3">
    <location>
        <begin position="217"/>
        <end position="268"/>
    </location>
</feature>